<protein>
    <submittedName>
        <fullName evidence="1">Uncharacterized protein</fullName>
    </submittedName>
</protein>
<proteinExistence type="predicted"/>
<reference evidence="1 2" key="1">
    <citation type="submission" date="2018-05" db="EMBL/GenBank/DDBJ databases">
        <title>Genomic Encyclopedia of Type Strains, Phase IV (KMG-IV): sequencing the most valuable type-strain genomes for metagenomic binning, comparative biology and taxonomic classification.</title>
        <authorList>
            <person name="Goeker M."/>
        </authorList>
    </citation>
    <scope>NUCLEOTIDE SEQUENCE [LARGE SCALE GENOMIC DNA]</scope>
    <source>
        <strain evidence="1 2">DSM 25350</strain>
    </source>
</reference>
<sequence>MKVNFEIDATPEEWRRFFGLPDTSEIHQALLEQAKQKIESGEYDPVTLLQQFMPDDVKKMAELQKDFWQNLFKQSFKQSSK</sequence>
<dbReference type="Proteomes" id="UP000245790">
    <property type="component" value="Unassembled WGS sequence"/>
</dbReference>
<comment type="caution">
    <text evidence="1">The sequence shown here is derived from an EMBL/GenBank/DDBJ whole genome shotgun (WGS) entry which is preliminary data.</text>
</comment>
<dbReference type="Pfam" id="PF20099">
    <property type="entry name" value="DUF6489"/>
    <property type="match status" value="1"/>
</dbReference>
<keyword evidence="2" id="KW-1185">Reference proteome</keyword>
<dbReference type="RefSeq" id="WP_109764858.1">
    <property type="nucleotide sequence ID" value="NZ_QGGU01000013.1"/>
</dbReference>
<dbReference type="OrthoDB" id="5740990at2"/>
<gene>
    <name evidence="1" type="ORF">C8D97_113108</name>
</gene>
<accession>A0A316FDB8</accession>
<dbReference type="AlphaFoldDB" id="A0A316FDB8"/>
<dbReference type="InterPro" id="IPR045502">
    <property type="entry name" value="DUF6489"/>
</dbReference>
<organism evidence="1 2">
    <name type="scientific">Pleionea mediterranea</name>
    <dbReference type="NCBI Taxonomy" id="523701"/>
    <lineage>
        <taxon>Bacteria</taxon>
        <taxon>Pseudomonadati</taxon>
        <taxon>Pseudomonadota</taxon>
        <taxon>Gammaproteobacteria</taxon>
        <taxon>Oceanospirillales</taxon>
        <taxon>Pleioneaceae</taxon>
        <taxon>Pleionea</taxon>
    </lineage>
</organism>
<evidence type="ECO:0000313" key="2">
    <source>
        <dbReference type="Proteomes" id="UP000245790"/>
    </source>
</evidence>
<evidence type="ECO:0000313" key="1">
    <source>
        <dbReference type="EMBL" id="PWK46423.1"/>
    </source>
</evidence>
<dbReference type="EMBL" id="QGGU01000013">
    <property type="protein sequence ID" value="PWK46423.1"/>
    <property type="molecule type" value="Genomic_DNA"/>
</dbReference>
<name>A0A316FDB8_9GAMM</name>